<sequence length="155" mass="15893">MIGASGCAILIGALAGCGAPAPTLSSGEAIDEYAPLLDEVESVLDEAYPEISWTRDGEQRVQGGGDGEPCVVVFPTLESPTSLWGAAGGWDAVAEVLDPVLSERGFPPLAEDELQGGWTGVSAVGDDGADIRMWDKSSTTIALRVDVTDEGCAAP</sequence>
<accession>A0A3S0X3M6</accession>
<evidence type="ECO:0000313" key="1">
    <source>
        <dbReference type="EMBL" id="RUQ96915.1"/>
    </source>
</evidence>
<dbReference type="Proteomes" id="UP000274909">
    <property type="component" value="Unassembled WGS sequence"/>
</dbReference>
<dbReference type="EMBL" id="RZGZ01000007">
    <property type="protein sequence ID" value="RUQ96915.1"/>
    <property type="molecule type" value="Genomic_DNA"/>
</dbReference>
<dbReference type="AlphaFoldDB" id="A0A3S0X3M6"/>
<keyword evidence="2" id="KW-1185">Reference proteome</keyword>
<comment type="caution">
    <text evidence="1">The sequence shown here is derived from an EMBL/GenBank/DDBJ whole genome shotgun (WGS) entry which is preliminary data.</text>
</comment>
<reference evidence="1 2" key="1">
    <citation type="submission" date="2018-12" db="EMBL/GenBank/DDBJ databases">
        <authorList>
            <person name="Li F."/>
        </authorList>
    </citation>
    <scope>NUCLEOTIDE SEQUENCE [LARGE SCALE GENOMIC DNA]</scope>
    <source>
        <strain evidence="1 2">EGI 6500705</strain>
    </source>
</reference>
<name>A0A3S0X3M6_9MICO</name>
<protein>
    <submittedName>
        <fullName evidence="1">Uncharacterized protein</fullName>
    </submittedName>
</protein>
<organism evidence="1 2">
    <name type="scientific">Labedella endophytica</name>
    <dbReference type="NCBI Taxonomy" id="1523160"/>
    <lineage>
        <taxon>Bacteria</taxon>
        <taxon>Bacillati</taxon>
        <taxon>Actinomycetota</taxon>
        <taxon>Actinomycetes</taxon>
        <taxon>Micrococcales</taxon>
        <taxon>Microbacteriaceae</taxon>
        <taxon>Labedella</taxon>
    </lineage>
</organism>
<evidence type="ECO:0000313" key="2">
    <source>
        <dbReference type="Proteomes" id="UP000274909"/>
    </source>
</evidence>
<gene>
    <name evidence="1" type="ORF">ELQ94_16840</name>
</gene>
<dbReference type="OrthoDB" id="5122286at2"/>
<proteinExistence type="predicted"/>
<dbReference type="RefSeq" id="WP_127051544.1">
    <property type="nucleotide sequence ID" value="NZ_RZGZ01000007.1"/>
</dbReference>